<feature type="transmembrane region" description="Helical" evidence="6">
    <location>
        <begin position="20"/>
        <end position="40"/>
    </location>
</feature>
<feature type="transmembrane region" description="Helical" evidence="6">
    <location>
        <begin position="84"/>
        <end position="103"/>
    </location>
</feature>
<dbReference type="PANTHER" id="PTHR38459">
    <property type="entry name" value="PROPHAGE BACTOPRENOL-LINKED GLUCOSE TRANSLOCASE HOMOLOG"/>
    <property type="match status" value="1"/>
</dbReference>
<proteinExistence type="inferred from homology"/>
<reference evidence="8 9" key="1">
    <citation type="submission" date="2023-07" db="EMBL/GenBank/DDBJ databases">
        <title>Functional and genomic diversity of the sorghum phyllosphere microbiome.</title>
        <authorList>
            <person name="Shade A."/>
        </authorList>
    </citation>
    <scope>NUCLEOTIDE SEQUENCE [LARGE SCALE GENOMIC DNA]</scope>
    <source>
        <strain evidence="8 9">SORGH_AS_1207</strain>
    </source>
</reference>
<comment type="similarity">
    <text evidence="2">Belongs to the GtrA family.</text>
</comment>
<feature type="transmembrane region" description="Helical" evidence="6">
    <location>
        <begin position="46"/>
        <end position="63"/>
    </location>
</feature>
<feature type="domain" description="GtrA/DPMS transmembrane" evidence="7">
    <location>
        <begin position="19"/>
        <end position="142"/>
    </location>
</feature>
<gene>
    <name evidence="8" type="ORF">QE412_001916</name>
</gene>
<name>A0ABU0TUL0_MICTR</name>
<comment type="subcellular location">
    <subcellularLocation>
        <location evidence="1">Membrane</location>
        <topology evidence="1">Multi-pass membrane protein</topology>
    </subcellularLocation>
</comment>
<evidence type="ECO:0000256" key="2">
    <source>
        <dbReference type="ARBA" id="ARBA00009399"/>
    </source>
</evidence>
<evidence type="ECO:0000256" key="4">
    <source>
        <dbReference type="ARBA" id="ARBA00022989"/>
    </source>
</evidence>
<keyword evidence="4 6" id="KW-1133">Transmembrane helix</keyword>
<evidence type="ECO:0000256" key="3">
    <source>
        <dbReference type="ARBA" id="ARBA00022692"/>
    </source>
</evidence>
<dbReference type="EMBL" id="JAUTBF010000001">
    <property type="protein sequence ID" value="MDQ1123343.1"/>
    <property type="molecule type" value="Genomic_DNA"/>
</dbReference>
<sequence>MTLVGRSRNLRRAGALSVRFLVVGAVSTAIEITAFNLLLLTGLGPVAAKVFASLIALVNAYFGNREWAFRSRARTGAGRQMLRFLVVNALCTVIGASAVWLGARALEATFGVAGPVGLNIVNVVSIAAVTVIRFLLYHYVVFPPTRAIPELENPSGRLGP</sequence>
<dbReference type="Pfam" id="PF04138">
    <property type="entry name" value="GtrA_DPMS_TM"/>
    <property type="match status" value="1"/>
</dbReference>
<evidence type="ECO:0000313" key="8">
    <source>
        <dbReference type="EMBL" id="MDQ1123343.1"/>
    </source>
</evidence>
<evidence type="ECO:0000256" key="6">
    <source>
        <dbReference type="SAM" id="Phobius"/>
    </source>
</evidence>
<keyword evidence="9" id="KW-1185">Reference proteome</keyword>
<organism evidence="8 9">
    <name type="scientific">Microbacterium trichothecenolyticum</name>
    <name type="common">Aureobacterium trichothecenolyticum</name>
    <dbReference type="NCBI Taxonomy" id="69370"/>
    <lineage>
        <taxon>Bacteria</taxon>
        <taxon>Bacillati</taxon>
        <taxon>Actinomycetota</taxon>
        <taxon>Actinomycetes</taxon>
        <taxon>Micrococcales</taxon>
        <taxon>Microbacteriaceae</taxon>
        <taxon>Microbacterium</taxon>
    </lineage>
</organism>
<dbReference type="InterPro" id="IPR051401">
    <property type="entry name" value="GtrA_CellWall_Glycosyl"/>
</dbReference>
<evidence type="ECO:0000256" key="5">
    <source>
        <dbReference type="ARBA" id="ARBA00023136"/>
    </source>
</evidence>
<evidence type="ECO:0000259" key="7">
    <source>
        <dbReference type="Pfam" id="PF04138"/>
    </source>
</evidence>
<keyword evidence="3 6" id="KW-0812">Transmembrane</keyword>
<evidence type="ECO:0000313" key="9">
    <source>
        <dbReference type="Proteomes" id="UP001226691"/>
    </source>
</evidence>
<dbReference type="PANTHER" id="PTHR38459:SF1">
    <property type="entry name" value="PROPHAGE BACTOPRENOL-LINKED GLUCOSE TRANSLOCASE HOMOLOG"/>
    <property type="match status" value="1"/>
</dbReference>
<protein>
    <submittedName>
        <fullName evidence="8">Flippase GtrA</fullName>
    </submittedName>
</protein>
<dbReference type="Proteomes" id="UP001226691">
    <property type="component" value="Unassembled WGS sequence"/>
</dbReference>
<dbReference type="InterPro" id="IPR007267">
    <property type="entry name" value="GtrA_DPMS_TM"/>
</dbReference>
<keyword evidence="5 6" id="KW-0472">Membrane</keyword>
<comment type="caution">
    <text evidence="8">The sequence shown here is derived from an EMBL/GenBank/DDBJ whole genome shotgun (WGS) entry which is preliminary data.</text>
</comment>
<feature type="transmembrane region" description="Helical" evidence="6">
    <location>
        <begin position="115"/>
        <end position="136"/>
    </location>
</feature>
<dbReference type="RefSeq" id="WP_307482741.1">
    <property type="nucleotide sequence ID" value="NZ_JAUTBF010000001.1"/>
</dbReference>
<accession>A0ABU0TUL0</accession>
<evidence type="ECO:0000256" key="1">
    <source>
        <dbReference type="ARBA" id="ARBA00004141"/>
    </source>
</evidence>